<feature type="domain" description="Histidine kinase/HSP90-like ATPase" evidence="2">
    <location>
        <begin position="266"/>
        <end position="362"/>
    </location>
</feature>
<dbReference type="InterPro" id="IPR010559">
    <property type="entry name" value="Sig_transdc_His_kin_internal"/>
</dbReference>
<dbReference type="InterPro" id="IPR003594">
    <property type="entry name" value="HATPase_dom"/>
</dbReference>
<feature type="transmembrane region" description="Helical" evidence="1">
    <location>
        <begin position="82"/>
        <end position="103"/>
    </location>
</feature>
<evidence type="ECO:0000313" key="5">
    <source>
        <dbReference type="Proteomes" id="UP000484015"/>
    </source>
</evidence>
<feature type="transmembrane region" description="Helical" evidence="1">
    <location>
        <begin position="123"/>
        <end position="144"/>
    </location>
</feature>
<dbReference type="AlphaFoldDB" id="A0A6L6PWC2"/>
<evidence type="ECO:0000259" key="2">
    <source>
        <dbReference type="Pfam" id="PF02518"/>
    </source>
</evidence>
<dbReference type="EMBL" id="WNLA01000003">
    <property type="protein sequence ID" value="MTW01817.1"/>
    <property type="molecule type" value="Genomic_DNA"/>
</dbReference>
<protein>
    <submittedName>
        <fullName evidence="4">Uncharacterized protein</fullName>
    </submittedName>
</protein>
<feature type="transmembrane region" description="Helical" evidence="1">
    <location>
        <begin position="48"/>
        <end position="70"/>
    </location>
</feature>
<dbReference type="PANTHER" id="PTHR34220:SF7">
    <property type="entry name" value="SENSOR HISTIDINE KINASE YPDA"/>
    <property type="match status" value="1"/>
</dbReference>
<dbReference type="InterPro" id="IPR036890">
    <property type="entry name" value="HATPase_C_sf"/>
</dbReference>
<evidence type="ECO:0000256" key="1">
    <source>
        <dbReference type="SAM" id="Phobius"/>
    </source>
</evidence>
<proteinExistence type="predicted"/>
<evidence type="ECO:0000259" key="3">
    <source>
        <dbReference type="Pfam" id="PF06580"/>
    </source>
</evidence>
<keyword evidence="5" id="KW-1185">Reference proteome</keyword>
<organism evidence="4 5">
    <name type="scientific">Pseudoduganella ginsengisoli</name>
    <dbReference type="NCBI Taxonomy" id="1462440"/>
    <lineage>
        <taxon>Bacteria</taxon>
        <taxon>Pseudomonadati</taxon>
        <taxon>Pseudomonadota</taxon>
        <taxon>Betaproteobacteria</taxon>
        <taxon>Burkholderiales</taxon>
        <taxon>Oxalobacteraceae</taxon>
        <taxon>Telluria group</taxon>
        <taxon>Pseudoduganella</taxon>
    </lineage>
</organism>
<dbReference type="Gene3D" id="3.30.565.10">
    <property type="entry name" value="Histidine kinase-like ATPase, C-terminal domain"/>
    <property type="match status" value="1"/>
</dbReference>
<sequence>MNTAKLDTGYVAENGWLYVPRPAYWGAWILAALYNLCRDVFFAPMHALLVYNAAYFGVWSLLGLAAIPLMRRFPLRLHWRSWLFHGVAAALFVQADVTVGLWLGDRLMGRAGSATWADIALRAFRECFNLGLMTYAGLFAIVQVSAMRAHARQRELQLAEQQTMLVRAQLDNLKAQLQPHFLFNTLHAIGSLMHYDLATADRVLKRLGDVLRLALRDSGRQEVTLAEELELVSAYVEIERIRFENRLAVEWLVPDALQACRIPPFVLQPLVENAIKHGVAPYADGGDITIRAYRADDGLVLEVENKGRAAAGGAGASRRPGMGVGLANIRGRLEALYGAGQERAAALDLVNTENGALARVTLPGSAAGNIV</sequence>
<dbReference type="SUPFAM" id="SSF55874">
    <property type="entry name" value="ATPase domain of HSP90 chaperone/DNA topoisomerase II/histidine kinase"/>
    <property type="match status" value="1"/>
</dbReference>
<comment type="caution">
    <text evidence="4">The sequence shown here is derived from an EMBL/GenBank/DDBJ whole genome shotgun (WGS) entry which is preliminary data.</text>
</comment>
<dbReference type="GO" id="GO:0016020">
    <property type="term" value="C:membrane"/>
    <property type="evidence" value="ECO:0007669"/>
    <property type="project" value="InterPro"/>
</dbReference>
<dbReference type="PANTHER" id="PTHR34220">
    <property type="entry name" value="SENSOR HISTIDINE KINASE YPDA"/>
    <property type="match status" value="1"/>
</dbReference>
<dbReference type="InterPro" id="IPR050640">
    <property type="entry name" value="Bact_2-comp_sensor_kinase"/>
</dbReference>
<keyword evidence="1" id="KW-0812">Transmembrane</keyword>
<feature type="domain" description="Signal transduction histidine kinase internal region" evidence="3">
    <location>
        <begin position="168"/>
        <end position="247"/>
    </location>
</feature>
<reference evidence="4 5" key="1">
    <citation type="submission" date="2019-11" db="EMBL/GenBank/DDBJ databases">
        <title>Type strains purchased from KCTC, JCM and DSMZ.</title>
        <authorList>
            <person name="Lu H."/>
        </authorList>
    </citation>
    <scope>NUCLEOTIDE SEQUENCE [LARGE SCALE GENOMIC DNA]</scope>
    <source>
        <strain evidence="4 5">KCTC 42409</strain>
    </source>
</reference>
<keyword evidence="1" id="KW-1133">Transmembrane helix</keyword>
<dbReference type="Pfam" id="PF06580">
    <property type="entry name" value="His_kinase"/>
    <property type="match status" value="1"/>
</dbReference>
<evidence type="ECO:0000313" key="4">
    <source>
        <dbReference type="EMBL" id="MTW01817.1"/>
    </source>
</evidence>
<dbReference type="OrthoDB" id="2514702at2"/>
<dbReference type="RefSeq" id="WP_155438224.1">
    <property type="nucleotide sequence ID" value="NZ_WNLA01000003.1"/>
</dbReference>
<dbReference type="GO" id="GO:0000155">
    <property type="term" value="F:phosphorelay sensor kinase activity"/>
    <property type="evidence" value="ECO:0007669"/>
    <property type="project" value="InterPro"/>
</dbReference>
<name>A0A6L6PWC2_9BURK</name>
<dbReference type="Pfam" id="PF02518">
    <property type="entry name" value="HATPase_c"/>
    <property type="match status" value="1"/>
</dbReference>
<gene>
    <name evidence="4" type="ORF">GM668_06910</name>
</gene>
<accession>A0A6L6PWC2</accession>
<keyword evidence="1" id="KW-0472">Membrane</keyword>
<dbReference type="Proteomes" id="UP000484015">
    <property type="component" value="Unassembled WGS sequence"/>
</dbReference>